<dbReference type="NCBIfam" id="TIGR01354">
    <property type="entry name" value="cyt_deam_tetra"/>
    <property type="match status" value="1"/>
</dbReference>
<dbReference type="GO" id="GO:0008270">
    <property type="term" value="F:zinc ion binding"/>
    <property type="evidence" value="ECO:0007669"/>
    <property type="project" value="UniProtKB-UniRule"/>
</dbReference>
<dbReference type="GO" id="GO:0055086">
    <property type="term" value="P:nucleobase-containing small molecule metabolic process"/>
    <property type="evidence" value="ECO:0007669"/>
    <property type="project" value="UniProtKB-ARBA"/>
</dbReference>
<gene>
    <name evidence="17" type="ORF">SLNSH_05410</name>
</gene>
<evidence type="ECO:0000256" key="8">
    <source>
        <dbReference type="ARBA" id="ARBA00022833"/>
    </source>
</evidence>
<feature type="binding site" evidence="14">
    <location>
        <position position="57"/>
    </location>
    <ligand>
        <name>Zn(2+)</name>
        <dbReference type="ChEBI" id="CHEBI:29105"/>
        <note>catalytic</note>
    </ligand>
</feature>
<organism evidence="17 18">
    <name type="scientific">Alsobacter soli</name>
    <dbReference type="NCBI Taxonomy" id="2109933"/>
    <lineage>
        <taxon>Bacteria</taxon>
        <taxon>Pseudomonadati</taxon>
        <taxon>Pseudomonadota</taxon>
        <taxon>Alphaproteobacteria</taxon>
        <taxon>Hyphomicrobiales</taxon>
        <taxon>Alsobacteraceae</taxon>
        <taxon>Alsobacter</taxon>
    </lineage>
</organism>
<evidence type="ECO:0000256" key="6">
    <source>
        <dbReference type="ARBA" id="ARBA00022723"/>
    </source>
</evidence>
<dbReference type="PROSITE" id="PS51747">
    <property type="entry name" value="CYT_DCMP_DEAMINASES_2"/>
    <property type="match status" value="1"/>
</dbReference>
<dbReference type="EMBL" id="PVZS01000004">
    <property type="protein sequence ID" value="PSC06233.1"/>
    <property type="molecule type" value="Genomic_DNA"/>
</dbReference>
<comment type="cofactor">
    <cofactor evidence="1 14 15">
        <name>Zn(2+)</name>
        <dbReference type="ChEBI" id="CHEBI:29105"/>
    </cofactor>
</comment>
<dbReference type="GO" id="GO:0005829">
    <property type="term" value="C:cytosol"/>
    <property type="evidence" value="ECO:0007669"/>
    <property type="project" value="TreeGrafter"/>
</dbReference>
<dbReference type="InterPro" id="IPR016192">
    <property type="entry name" value="APOBEC/CMP_deaminase_Zn-bd"/>
</dbReference>
<evidence type="ECO:0000259" key="16">
    <source>
        <dbReference type="PROSITE" id="PS51747"/>
    </source>
</evidence>
<dbReference type="PANTHER" id="PTHR11644:SF2">
    <property type="entry name" value="CYTIDINE DEAMINASE"/>
    <property type="match status" value="1"/>
</dbReference>
<evidence type="ECO:0000256" key="4">
    <source>
        <dbReference type="ARBA" id="ARBA00012783"/>
    </source>
</evidence>
<evidence type="ECO:0000256" key="11">
    <source>
        <dbReference type="ARBA" id="ARBA00049558"/>
    </source>
</evidence>
<dbReference type="InterPro" id="IPR006262">
    <property type="entry name" value="Cyt_deam_tetra"/>
</dbReference>
<dbReference type="GO" id="GO:0004126">
    <property type="term" value="F:cytidine deaminase activity"/>
    <property type="evidence" value="ECO:0007669"/>
    <property type="project" value="UniProtKB-UniRule"/>
</dbReference>
<evidence type="ECO:0000256" key="3">
    <source>
        <dbReference type="ARBA" id="ARBA00006576"/>
    </source>
</evidence>
<keyword evidence="18" id="KW-1185">Reference proteome</keyword>
<sequence>MSGAEGPPDLFEAAVAARENAYAPYSGYKVGAAARARSGRIYAGVNVENASYPVGTCAEAGALAAMVAAGETDLVEIAVAAEGANLVTPCGACRQRIFEFGGHNARVWAADLKGIRRGFTAEELLPLAFGPHAMAPEPQGR</sequence>
<dbReference type="InterPro" id="IPR016193">
    <property type="entry name" value="Cytidine_deaminase-like"/>
</dbReference>
<dbReference type="FunFam" id="3.40.140.10:FF:000008">
    <property type="entry name" value="Cytidine deaminase"/>
    <property type="match status" value="1"/>
</dbReference>
<comment type="catalytic activity">
    <reaction evidence="10 15">
        <text>2'-deoxycytidine + H2O + H(+) = 2'-deoxyuridine + NH4(+)</text>
        <dbReference type="Rhea" id="RHEA:13433"/>
        <dbReference type="ChEBI" id="CHEBI:15377"/>
        <dbReference type="ChEBI" id="CHEBI:15378"/>
        <dbReference type="ChEBI" id="CHEBI:15698"/>
        <dbReference type="ChEBI" id="CHEBI:16450"/>
        <dbReference type="ChEBI" id="CHEBI:28938"/>
        <dbReference type="EC" id="3.5.4.5"/>
    </reaction>
</comment>
<dbReference type="GO" id="GO:0072527">
    <property type="term" value="P:pyrimidine-containing compound metabolic process"/>
    <property type="evidence" value="ECO:0007669"/>
    <property type="project" value="UniProtKB-ARBA"/>
</dbReference>
<evidence type="ECO:0000256" key="14">
    <source>
        <dbReference type="PIRSR" id="PIRSR606262-3"/>
    </source>
</evidence>
<evidence type="ECO:0000256" key="9">
    <source>
        <dbReference type="ARBA" id="ARBA00032005"/>
    </source>
</evidence>
<dbReference type="InterPro" id="IPR002125">
    <property type="entry name" value="CMP_dCMP_dom"/>
</dbReference>
<dbReference type="CDD" id="cd01283">
    <property type="entry name" value="cytidine_deaminase"/>
    <property type="match status" value="1"/>
</dbReference>
<feature type="active site" description="Proton donor" evidence="12">
    <location>
        <position position="59"/>
    </location>
</feature>
<dbReference type="PROSITE" id="PS00903">
    <property type="entry name" value="CYT_DCMP_DEAMINASES_1"/>
    <property type="match status" value="1"/>
</dbReference>
<comment type="catalytic activity">
    <reaction evidence="11 15">
        <text>cytidine + H2O + H(+) = uridine + NH4(+)</text>
        <dbReference type="Rhea" id="RHEA:16069"/>
        <dbReference type="ChEBI" id="CHEBI:15377"/>
        <dbReference type="ChEBI" id="CHEBI:15378"/>
        <dbReference type="ChEBI" id="CHEBI:16704"/>
        <dbReference type="ChEBI" id="CHEBI:17562"/>
        <dbReference type="ChEBI" id="CHEBI:28938"/>
        <dbReference type="EC" id="3.5.4.5"/>
    </reaction>
</comment>
<dbReference type="Proteomes" id="UP000239772">
    <property type="component" value="Unassembled WGS sequence"/>
</dbReference>
<feature type="binding site" evidence="14">
    <location>
        <position position="90"/>
    </location>
    <ligand>
        <name>Zn(2+)</name>
        <dbReference type="ChEBI" id="CHEBI:29105"/>
        <note>catalytic</note>
    </ligand>
</feature>
<evidence type="ECO:0000313" key="17">
    <source>
        <dbReference type="EMBL" id="PSC06233.1"/>
    </source>
</evidence>
<dbReference type="PANTHER" id="PTHR11644">
    <property type="entry name" value="CYTIDINE DEAMINASE"/>
    <property type="match status" value="1"/>
</dbReference>
<dbReference type="GO" id="GO:0042802">
    <property type="term" value="F:identical protein binding"/>
    <property type="evidence" value="ECO:0007669"/>
    <property type="project" value="UniProtKB-ARBA"/>
</dbReference>
<evidence type="ECO:0000256" key="13">
    <source>
        <dbReference type="PIRSR" id="PIRSR606262-2"/>
    </source>
</evidence>
<comment type="caution">
    <text evidence="17">The sequence shown here is derived from an EMBL/GenBank/DDBJ whole genome shotgun (WGS) entry which is preliminary data.</text>
</comment>
<keyword evidence="6 14" id="KW-0479">Metal-binding</keyword>
<feature type="domain" description="CMP/dCMP-type deaminase" evidence="16">
    <location>
        <begin position="5"/>
        <end position="132"/>
    </location>
</feature>
<dbReference type="NCBIfam" id="NF004064">
    <property type="entry name" value="PRK05578.1"/>
    <property type="match status" value="1"/>
</dbReference>
<proteinExistence type="inferred from homology"/>
<evidence type="ECO:0000313" key="18">
    <source>
        <dbReference type="Proteomes" id="UP000239772"/>
    </source>
</evidence>
<evidence type="ECO:0000256" key="15">
    <source>
        <dbReference type="RuleBase" id="RU364006"/>
    </source>
</evidence>
<dbReference type="OrthoDB" id="9795347at2"/>
<dbReference type="SUPFAM" id="SSF53927">
    <property type="entry name" value="Cytidine deaminase-like"/>
    <property type="match status" value="1"/>
</dbReference>
<dbReference type="InterPro" id="IPR050202">
    <property type="entry name" value="Cyt/Deoxycyt_deaminase"/>
</dbReference>
<comment type="function">
    <text evidence="2 15">This enzyme scavenges exogenous and endogenous cytidine and 2'-deoxycytidine for UMP synthesis.</text>
</comment>
<dbReference type="EC" id="3.5.4.5" evidence="4 15"/>
<evidence type="ECO:0000256" key="7">
    <source>
        <dbReference type="ARBA" id="ARBA00022801"/>
    </source>
</evidence>
<evidence type="ECO:0000256" key="5">
    <source>
        <dbReference type="ARBA" id="ARBA00018266"/>
    </source>
</evidence>
<protein>
    <recommendedName>
        <fullName evidence="5 15">Cytidine deaminase</fullName>
        <ecNumber evidence="4 15">3.5.4.5</ecNumber>
    </recommendedName>
    <alternativeName>
        <fullName evidence="9 15">Cytidine aminohydrolase</fullName>
    </alternativeName>
</protein>
<name>A0A2T1HX17_9HYPH</name>
<evidence type="ECO:0000256" key="10">
    <source>
        <dbReference type="ARBA" id="ARBA00049252"/>
    </source>
</evidence>
<dbReference type="RefSeq" id="WP_106335640.1">
    <property type="nucleotide sequence ID" value="NZ_PVZS01000004.1"/>
</dbReference>
<evidence type="ECO:0000256" key="1">
    <source>
        <dbReference type="ARBA" id="ARBA00001947"/>
    </source>
</evidence>
<comment type="similarity">
    <text evidence="3 15">Belongs to the cytidine and deoxycytidylate deaminase family.</text>
</comment>
<keyword evidence="8 14" id="KW-0862">Zinc</keyword>
<accession>A0A2T1HX17</accession>
<keyword evidence="7 15" id="KW-0378">Hydrolase</keyword>
<feature type="binding site" evidence="13">
    <location>
        <begin position="46"/>
        <end position="52"/>
    </location>
    <ligand>
        <name>substrate</name>
    </ligand>
</feature>
<evidence type="ECO:0000256" key="12">
    <source>
        <dbReference type="PIRSR" id="PIRSR606262-1"/>
    </source>
</evidence>
<reference evidence="18" key="1">
    <citation type="submission" date="2018-03" db="EMBL/GenBank/DDBJ databases">
        <authorList>
            <person name="Sun L."/>
            <person name="Liu H."/>
            <person name="Chen W."/>
            <person name="Huang K."/>
            <person name="Liu W."/>
            <person name="Gao X."/>
        </authorList>
    </citation>
    <scope>NUCLEOTIDE SEQUENCE [LARGE SCALE GENOMIC DNA]</scope>
    <source>
        <strain evidence="18">SH9</strain>
    </source>
</reference>
<feature type="binding site" evidence="14">
    <location>
        <position position="93"/>
    </location>
    <ligand>
        <name>Zn(2+)</name>
        <dbReference type="ChEBI" id="CHEBI:29105"/>
        <note>catalytic</note>
    </ligand>
</feature>
<dbReference type="Pfam" id="PF00383">
    <property type="entry name" value="dCMP_cyt_deam_1"/>
    <property type="match status" value="1"/>
</dbReference>
<dbReference type="AlphaFoldDB" id="A0A2T1HX17"/>
<dbReference type="Gene3D" id="3.40.140.10">
    <property type="entry name" value="Cytidine Deaminase, domain 2"/>
    <property type="match status" value="1"/>
</dbReference>
<evidence type="ECO:0000256" key="2">
    <source>
        <dbReference type="ARBA" id="ARBA00003949"/>
    </source>
</evidence>